<protein>
    <submittedName>
        <fullName evidence="1">Uncharacterized protein</fullName>
    </submittedName>
</protein>
<keyword evidence="2" id="KW-1185">Reference proteome</keyword>
<accession>A0A9N8EQF8</accession>
<dbReference type="EMBL" id="CAICTM010001664">
    <property type="protein sequence ID" value="CAB9525362.1"/>
    <property type="molecule type" value="Genomic_DNA"/>
</dbReference>
<comment type="caution">
    <text evidence="1">The sequence shown here is derived from an EMBL/GenBank/DDBJ whole genome shotgun (WGS) entry which is preliminary data.</text>
</comment>
<evidence type="ECO:0000313" key="1">
    <source>
        <dbReference type="EMBL" id="CAB9525362.1"/>
    </source>
</evidence>
<dbReference type="AlphaFoldDB" id="A0A9N8EQF8"/>
<proteinExistence type="predicted"/>
<reference evidence="1" key="1">
    <citation type="submission" date="2020-06" db="EMBL/GenBank/DDBJ databases">
        <authorList>
            <consortium name="Plant Systems Biology data submission"/>
        </authorList>
    </citation>
    <scope>NUCLEOTIDE SEQUENCE</scope>
    <source>
        <strain evidence="1">D6</strain>
    </source>
</reference>
<gene>
    <name evidence="1" type="ORF">SEMRO_1666_G289720.1</name>
</gene>
<dbReference type="Proteomes" id="UP001153069">
    <property type="component" value="Unassembled WGS sequence"/>
</dbReference>
<sequence>MSGASSVSVSLSVSVDLSSLLEGQSFEDALVRLESRAFALDHNNGILQFWFRQEAPVKFLGKMDEVGLTENDKTRLGRFSTDSPEIAKRVLISGVLKGGRMISVNSLAFAHDQLHITASKERHDTGSKEKELQHCKAGSSNNEARKKVLQGGLLRFILENYIPIEDIQTSAMPVHPHWHNVGESLLLQKSYSKIPEIDLQEVLYQVFQGARHHINMAGDLFSEQEEYQQFLMAGVHLCDLTARRNNAKFMEQVYVRNDAIEPLELQNHQPERYPGTNVADNHFSDQHLHYMRAACIQLSKLTLLESEGDAVAVAANAGVAIHHIQELQNTHHRRHVRAIGYAMHNVPTCPSPGGHRKKWGAALRRDNLLCQEMMAAGEEYFGDMGWFWDPCEDD</sequence>
<evidence type="ECO:0000313" key="2">
    <source>
        <dbReference type="Proteomes" id="UP001153069"/>
    </source>
</evidence>
<organism evidence="1 2">
    <name type="scientific">Seminavis robusta</name>
    <dbReference type="NCBI Taxonomy" id="568900"/>
    <lineage>
        <taxon>Eukaryota</taxon>
        <taxon>Sar</taxon>
        <taxon>Stramenopiles</taxon>
        <taxon>Ochrophyta</taxon>
        <taxon>Bacillariophyta</taxon>
        <taxon>Bacillariophyceae</taxon>
        <taxon>Bacillariophycidae</taxon>
        <taxon>Naviculales</taxon>
        <taxon>Naviculaceae</taxon>
        <taxon>Seminavis</taxon>
    </lineage>
</organism>
<name>A0A9N8EQF8_9STRA</name>